<keyword evidence="2 7" id="KW-0813">Transport</keyword>
<dbReference type="SUPFAM" id="SSF161098">
    <property type="entry name" value="MetI-like"/>
    <property type="match status" value="1"/>
</dbReference>
<dbReference type="InterPro" id="IPR035906">
    <property type="entry name" value="MetI-like_sf"/>
</dbReference>
<dbReference type="PANTHER" id="PTHR43744">
    <property type="entry name" value="ABC TRANSPORTER PERMEASE PROTEIN MG189-RELATED-RELATED"/>
    <property type="match status" value="1"/>
</dbReference>
<reference evidence="9 10" key="1">
    <citation type="submission" date="2024-09" db="EMBL/GenBank/DDBJ databases">
        <authorList>
            <person name="Sun Q."/>
            <person name="Mori K."/>
        </authorList>
    </citation>
    <scope>NUCLEOTIDE SEQUENCE [LARGE SCALE GENOMIC DNA]</scope>
    <source>
        <strain evidence="9 10">CCM 4839</strain>
    </source>
</reference>
<comment type="subcellular location">
    <subcellularLocation>
        <location evidence="1 7">Cell membrane</location>
        <topology evidence="1 7">Multi-pass membrane protein</topology>
    </subcellularLocation>
</comment>
<evidence type="ECO:0000256" key="7">
    <source>
        <dbReference type="RuleBase" id="RU363032"/>
    </source>
</evidence>
<keyword evidence="4 7" id="KW-0812">Transmembrane</keyword>
<evidence type="ECO:0000256" key="3">
    <source>
        <dbReference type="ARBA" id="ARBA00022475"/>
    </source>
</evidence>
<evidence type="ECO:0000256" key="2">
    <source>
        <dbReference type="ARBA" id="ARBA00022448"/>
    </source>
</evidence>
<gene>
    <name evidence="9" type="ORF">ACFFJ8_31420</name>
</gene>
<proteinExistence type="inferred from homology"/>
<keyword evidence="5 7" id="KW-1133">Transmembrane helix</keyword>
<organism evidence="9 10">
    <name type="scientific">Paenibacillus mendelii</name>
    <dbReference type="NCBI Taxonomy" id="206163"/>
    <lineage>
        <taxon>Bacteria</taxon>
        <taxon>Bacillati</taxon>
        <taxon>Bacillota</taxon>
        <taxon>Bacilli</taxon>
        <taxon>Bacillales</taxon>
        <taxon>Paenibacillaceae</taxon>
        <taxon>Paenibacillus</taxon>
    </lineage>
</organism>
<feature type="transmembrane region" description="Helical" evidence="7">
    <location>
        <begin position="240"/>
        <end position="260"/>
    </location>
</feature>
<feature type="domain" description="ABC transmembrane type-1" evidence="8">
    <location>
        <begin position="71"/>
        <end position="261"/>
    </location>
</feature>
<dbReference type="RefSeq" id="WP_204817552.1">
    <property type="nucleotide sequence ID" value="NZ_JANHOF010000002.1"/>
</dbReference>
<keyword evidence="6 7" id="KW-0472">Membrane</keyword>
<dbReference type="PANTHER" id="PTHR43744:SF12">
    <property type="entry name" value="ABC TRANSPORTER PERMEASE PROTEIN MG189-RELATED"/>
    <property type="match status" value="1"/>
</dbReference>
<evidence type="ECO:0000256" key="1">
    <source>
        <dbReference type="ARBA" id="ARBA00004651"/>
    </source>
</evidence>
<dbReference type="Pfam" id="PF00528">
    <property type="entry name" value="BPD_transp_1"/>
    <property type="match status" value="1"/>
</dbReference>
<comment type="caution">
    <text evidence="9">The sequence shown here is derived from an EMBL/GenBank/DDBJ whole genome shotgun (WGS) entry which is preliminary data.</text>
</comment>
<feature type="transmembrane region" description="Helical" evidence="7">
    <location>
        <begin position="108"/>
        <end position="133"/>
    </location>
</feature>
<keyword evidence="10" id="KW-1185">Reference proteome</keyword>
<feature type="transmembrane region" description="Helical" evidence="7">
    <location>
        <begin position="178"/>
        <end position="204"/>
    </location>
</feature>
<evidence type="ECO:0000256" key="5">
    <source>
        <dbReference type="ARBA" id="ARBA00022989"/>
    </source>
</evidence>
<evidence type="ECO:0000313" key="9">
    <source>
        <dbReference type="EMBL" id="MFC0395871.1"/>
    </source>
</evidence>
<feature type="transmembrane region" description="Helical" evidence="7">
    <location>
        <begin position="12"/>
        <end position="33"/>
    </location>
</feature>
<evidence type="ECO:0000256" key="4">
    <source>
        <dbReference type="ARBA" id="ARBA00022692"/>
    </source>
</evidence>
<name>A0ABV6JIY3_9BACL</name>
<evidence type="ECO:0000259" key="8">
    <source>
        <dbReference type="PROSITE" id="PS50928"/>
    </source>
</evidence>
<dbReference type="Gene3D" id="1.10.3720.10">
    <property type="entry name" value="MetI-like"/>
    <property type="match status" value="1"/>
</dbReference>
<feature type="transmembrane region" description="Helical" evidence="7">
    <location>
        <begin position="75"/>
        <end position="96"/>
    </location>
</feature>
<feature type="transmembrane region" description="Helical" evidence="7">
    <location>
        <begin position="139"/>
        <end position="157"/>
    </location>
</feature>
<evidence type="ECO:0000313" key="10">
    <source>
        <dbReference type="Proteomes" id="UP001589818"/>
    </source>
</evidence>
<evidence type="ECO:0000256" key="6">
    <source>
        <dbReference type="ARBA" id="ARBA00023136"/>
    </source>
</evidence>
<dbReference type="Proteomes" id="UP001589818">
    <property type="component" value="Unassembled WGS sequence"/>
</dbReference>
<accession>A0ABV6JIY3</accession>
<sequence>MDQANNSPLKWMQYVLLYGLSVVIIFPFVWLLLSSFKDNIEIMSGNHIIPKNWTFDNYVTIMTEIPMLGFLKNSLFITVLATVGGIFASAMSAFVFAKLVFKGRNVLFTMVLIVMMIPGVVTMIPLFIIIKSIGLMDSLWALILPSWTGSAFGVFFLRQHMMSIPHDLYESAKMEGCNPFRIFIAMYLPLIKPALATLAVLNFIAHWNDLIGPLIYLNSPEKMTVTVGISYFRGQYVTDYPVVLAGVFISLIPTFIVFLFSQKYITRGMLISGLK</sequence>
<dbReference type="CDD" id="cd06261">
    <property type="entry name" value="TM_PBP2"/>
    <property type="match status" value="1"/>
</dbReference>
<protein>
    <submittedName>
        <fullName evidence="9">Carbohydrate ABC transporter permease</fullName>
    </submittedName>
</protein>
<keyword evidence="3" id="KW-1003">Cell membrane</keyword>
<dbReference type="PROSITE" id="PS50928">
    <property type="entry name" value="ABC_TM1"/>
    <property type="match status" value="1"/>
</dbReference>
<dbReference type="InterPro" id="IPR000515">
    <property type="entry name" value="MetI-like"/>
</dbReference>
<comment type="similarity">
    <text evidence="7">Belongs to the binding-protein-dependent transport system permease family.</text>
</comment>
<dbReference type="EMBL" id="JBHLVF010000047">
    <property type="protein sequence ID" value="MFC0395871.1"/>
    <property type="molecule type" value="Genomic_DNA"/>
</dbReference>